<dbReference type="InterPro" id="IPR024361">
    <property type="entry name" value="BACON"/>
</dbReference>
<evidence type="ECO:0000259" key="1">
    <source>
        <dbReference type="Pfam" id="PF13004"/>
    </source>
</evidence>
<reference evidence="2" key="1">
    <citation type="submission" date="2021-08" db="EMBL/GenBank/DDBJ databases">
        <title>Prevotella lacticifex sp. nov., isolated from rumen of cow.</title>
        <authorList>
            <person name="Shinkai T."/>
            <person name="Ikeyama N."/>
            <person name="Kumagai M."/>
            <person name="Ohmori H."/>
            <person name="Sakamoto M."/>
            <person name="Ohkuma M."/>
            <person name="Mitsumori M."/>
        </authorList>
    </citation>
    <scope>NUCLEOTIDE SEQUENCE</scope>
    <source>
        <strain evidence="2">DSM 11371</strain>
    </source>
</reference>
<proteinExistence type="predicted"/>
<comment type="caution">
    <text evidence="2">The sequence shown here is derived from an EMBL/GenBank/DDBJ whole genome shotgun (WGS) entry which is preliminary data.</text>
</comment>
<dbReference type="EMBL" id="BPTR01000001">
    <property type="protein sequence ID" value="GJG28297.1"/>
    <property type="molecule type" value="Genomic_DNA"/>
</dbReference>
<dbReference type="AlphaFoldDB" id="A0AA37MLW7"/>
<protein>
    <recommendedName>
        <fullName evidence="1">BACON domain-containing protein</fullName>
    </recommendedName>
</protein>
<name>A0AA37MLW7_SEGBR</name>
<dbReference type="Pfam" id="PF13004">
    <property type="entry name" value="BACON"/>
    <property type="match status" value="1"/>
</dbReference>
<evidence type="ECO:0000313" key="3">
    <source>
        <dbReference type="Proteomes" id="UP000887043"/>
    </source>
</evidence>
<dbReference type="RefSeq" id="WP_006282821.1">
    <property type="nucleotide sequence ID" value="NZ_BPTR01000001.1"/>
</dbReference>
<evidence type="ECO:0000313" key="2">
    <source>
        <dbReference type="EMBL" id="GJG28297.1"/>
    </source>
</evidence>
<organism evidence="2 3">
    <name type="scientific">Segatella bryantii</name>
    <name type="common">Prevotella bryantii</name>
    <dbReference type="NCBI Taxonomy" id="77095"/>
    <lineage>
        <taxon>Bacteria</taxon>
        <taxon>Pseudomonadati</taxon>
        <taxon>Bacteroidota</taxon>
        <taxon>Bacteroidia</taxon>
        <taxon>Bacteroidales</taxon>
        <taxon>Prevotellaceae</taxon>
        <taxon>Segatella</taxon>
    </lineage>
</organism>
<dbReference type="InterPro" id="IPR013783">
    <property type="entry name" value="Ig-like_fold"/>
</dbReference>
<dbReference type="Gene3D" id="2.60.40.10">
    <property type="entry name" value="Immunoglobulins"/>
    <property type="match status" value="1"/>
</dbReference>
<dbReference type="Proteomes" id="UP000887043">
    <property type="component" value="Unassembled WGS sequence"/>
</dbReference>
<gene>
    <name evidence="2" type="ORF">PRRU23_19970</name>
</gene>
<sequence length="384" mass="41259">MNKLLGCIYIFAGALLCVSCENDDLPTPTTPLAIASQNVAFTSVGGTGSVVVGNPEDTLTTVRAVTDADWATVSVSGNTITVEAKENPNITSRAASLKIYSGSDSVTTSISQLGLTFNIEADKENYLDDQAQQGEVTIQHTLPVQLVHVPEWVDITSTDNGFVYQVEENKTGAFRRDYIKIQTGNVADSILIAQGELADLVGDIILTGYNSKFKTVSYSASIQVAKDDKPYLVVPDLGVTYPFQWNQKSHQAIFLSGTQLGTFNYQNTAYSIYPIFVSLADGATIFESGYGIGADFVGEDGITLSEFKLLGLNSSDATEMGIAFGLFDGEKATEDTYTGINLAFLYYPSLIKLPAQAAAKSNIPAALLKKKQKANNKLITPFVK</sequence>
<feature type="domain" description="BACON" evidence="1">
    <location>
        <begin position="66"/>
        <end position="112"/>
    </location>
</feature>
<accession>A0AA37MLW7</accession>